<dbReference type="CTD" id="767780"/>
<dbReference type="RefSeq" id="XP_012685938.1">
    <property type="nucleotide sequence ID" value="XM_012830484.3"/>
</dbReference>
<reference evidence="3" key="1">
    <citation type="submission" date="2025-08" db="UniProtKB">
        <authorList>
            <consortium name="RefSeq"/>
        </authorList>
    </citation>
    <scope>IDENTIFICATION</scope>
</reference>
<dbReference type="InterPro" id="IPR036047">
    <property type="entry name" value="F-box-like_dom_sf"/>
</dbReference>
<dbReference type="SMART" id="SM00256">
    <property type="entry name" value="FBOX"/>
    <property type="match status" value="1"/>
</dbReference>
<dbReference type="GeneID" id="105902808"/>
<sequence length="198" mass="22438">MASLLGSTVFEIIGQGRAPSKDFFQLVITKTEVIWRSWKISLRTEFRGAAPGEMKESYNDFLHDAGLQNQVGVVFGLQTLEHCKALCKGHYNYLERLPNQLLLRILFYLSFRDIGRLSQTSKRFWKLSNSSELWEQTVRVRCDELTPDMEVLANAMGWRKIFFTFFHDQQRGSKAGPATDAVPSATALAQASATKAPE</sequence>
<protein>
    <submittedName>
        <fullName evidence="3">F-box only protein 36a isoform X1</fullName>
    </submittedName>
</protein>
<dbReference type="Gene3D" id="1.20.1280.50">
    <property type="match status" value="1"/>
</dbReference>
<evidence type="ECO:0000313" key="2">
    <source>
        <dbReference type="Proteomes" id="UP000515152"/>
    </source>
</evidence>
<dbReference type="Proteomes" id="UP000515152">
    <property type="component" value="Chromosome 9"/>
</dbReference>
<dbReference type="InterPro" id="IPR001810">
    <property type="entry name" value="F-box_dom"/>
</dbReference>
<accession>A0A6P3W038</accession>
<evidence type="ECO:0000313" key="3">
    <source>
        <dbReference type="RefSeq" id="XP_012685938.1"/>
    </source>
</evidence>
<name>A0A6P3W038_CLUHA</name>
<dbReference type="Pfam" id="PF12937">
    <property type="entry name" value="F-box-like"/>
    <property type="match status" value="1"/>
</dbReference>
<dbReference type="AlphaFoldDB" id="A0A6P3W038"/>
<proteinExistence type="predicted"/>
<evidence type="ECO:0000259" key="1">
    <source>
        <dbReference type="PROSITE" id="PS50181"/>
    </source>
</evidence>
<dbReference type="OrthoDB" id="3219396at2759"/>
<dbReference type="SUPFAM" id="SSF81383">
    <property type="entry name" value="F-box domain"/>
    <property type="match status" value="1"/>
</dbReference>
<gene>
    <name evidence="3" type="primary">fbxo36a</name>
</gene>
<dbReference type="KEGG" id="char:105902808"/>
<keyword evidence="2" id="KW-1185">Reference proteome</keyword>
<feature type="domain" description="F-box" evidence="1">
    <location>
        <begin position="91"/>
        <end position="137"/>
    </location>
</feature>
<organism evidence="2 3">
    <name type="scientific">Clupea harengus</name>
    <name type="common">Atlantic herring</name>
    <dbReference type="NCBI Taxonomy" id="7950"/>
    <lineage>
        <taxon>Eukaryota</taxon>
        <taxon>Metazoa</taxon>
        <taxon>Chordata</taxon>
        <taxon>Craniata</taxon>
        <taxon>Vertebrata</taxon>
        <taxon>Euteleostomi</taxon>
        <taxon>Actinopterygii</taxon>
        <taxon>Neopterygii</taxon>
        <taxon>Teleostei</taxon>
        <taxon>Clupei</taxon>
        <taxon>Clupeiformes</taxon>
        <taxon>Clupeoidei</taxon>
        <taxon>Clupeidae</taxon>
        <taxon>Clupea</taxon>
    </lineage>
</organism>
<dbReference type="PROSITE" id="PS50181">
    <property type="entry name" value="FBOX"/>
    <property type="match status" value="1"/>
</dbReference>